<evidence type="ECO:0000256" key="1">
    <source>
        <dbReference type="SAM" id="Phobius"/>
    </source>
</evidence>
<keyword evidence="1" id="KW-0812">Transmembrane</keyword>
<gene>
    <name evidence="2" type="ORF">CALMAC_LOCUS10838</name>
</gene>
<name>A0A653CPZ8_CALMS</name>
<dbReference type="PANTHER" id="PTHR45913:SF19">
    <property type="entry name" value="LOW QUALITY PROTEIN: ZINC FINGER BED DOMAIN-CONTAINING PROTEIN 5-LIKE"/>
    <property type="match status" value="1"/>
</dbReference>
<evidence type="ECO:0000313" key="3">
    <source>
        <dbReference type="Proteomes" id="UP000410492"/>
    </source>
</evidence>
<dbReference type="Proteomes" id="UP000410492">
    <property type="component" value="Unassembled WGS sequence"/>
</dbReference>
<dbReference type="OrthoDB" id="10062525at2759"/>
<proteinExistence type="predicted"/>
<keyword evidence="1" id="KW-0472">Membrane</keyword>
<sequence>MQNEYPNPTSKALRIYIPFAMSYLYEAGFSAVAVIKKKYRSWINEEQEMRVAVSNFIPRFEKLCGDHQAQSSHSFDCRILFLFFWSLSFCFLFQF</sequence>
<evidence type="ECO:0000313" key="2">
    <source>
        <dbReference type="EMBL" id="VEN49882.1"/>
    </source>
</evidence>
<organism evidence="2 3">
    <name type="scientific">Callosobruchus maculatus</name>
    <name type="common">Southern cowpea weevil</name>
    <name type="synonym">Pulse bruchid</name>
    <dbReference type="NCBI Taxonomy" id="64391"/>
    <lineage>
        <taxon>Eukaryota</taxon>
        <taxon>Metazoa</taxon>
        <taxon>Ecdysozoa</taxon>
        <taxon>Arthropoda</taxon>
        <taxon>Hexapoda</taxon>
        <taxon>Insecta</taxon>
        <taxon>Pterygota</taxon>
        <taxon>Neoptera</taxon>
        <taxon>Endopterygota</taxon>
        <taxon>Coleoptera</taxon>
        <taxon>Polyphaga</taxon>
        <taxon>Cucujiformia</taxon>
        <taxon>Chrysomeloidea</taxon>
        <taxon>Chrysomelidae</taxon>
        <taxon>Bruchinae</taxon>
        <taxon>Bruchini</taxon>
        <taxon>Callosobruchus</taxon>
    </lineage>
</organism>
<dbReference type="EMBL" id="CAACVG010008457">
    <property type="protein sequence ID" value="VEN49882.1"/>
    <property type="molecule type" value="Genomic_DNA"/>
</dbReference>
<feature type="transmembrane region" description="Helical" evidence="1">
    <location>
        <begin position="15"/>
        <end position="35"/>
    </location>
</feature>
<dbReference type="PANTHER" id="PTHR45913">
    <property type="entry name" value="EPM2A-INTERACTING PROTEIN 1"/>
    <property type="match status" value="1"/>
</dbReference>
<dbReference type="AlphaFoldDB" id="A0A653CPZ8"/>
<accession>A0A653CPZ8</accession>
<reference evidence="2 3" key="1">
    <citation type="submission" date="2019-01" db="EMBL/GenBank/DDBJ databases">
        <authorList>
            <person name="Sayadi A."/>
        </authorList>
    </citation>
    <scope>NUCLEOTIDE SEQUENCE [LARGE SCALE GENOMIC DNA]</scope>
</reference>
<keyword evidence="1" id="KW-1133">Transmembrane helix</keyword>
<keyword evidence="3" id="KW-1185">Reference proteome</keyword>
<protein>
    <submittedName>
        <fullName evidence="2">Uncharacterized protein</fullName>
    </submittedName>
</protein>